<evidence type="ECO:0000313" key="4">
    <source>
        <dbReference type="Proteomes" id="UP001612415"/>
    </source>
</evidence>
<keyword evidence="2" id="KW-0812">Transmembrane</keyword>
<feature type="transmembrane region" description="Helical" evidence="2">
    <location>
        <begin position="42"/>
        <end position="62"/>
    </location>
</feature>
<sequence>MSTSTHRPRTPAQDRPRGNRGGRGRTAASARTSAAARPTVPLWLIAVAAVLAAAAVTAAVLLPDMRNGRPPAPPAPPVTAVVATIDGQEVPVREFALYLAQERAATFTHFRQKFGATDGPHFWTTEHDGQTPAAYLRERALADVTRITVELNLAHRQGLVADSGYDAFLHNWQTENARRRKAVAAHQVIYGPVQYTESNYFTYVLSNLAADLRKRLTETRAINTSYSALRSYFTAHRGDFRHQSFAAAREEVRQAYVLDRYQAMIGRLTASAHVSVDHAVFDALPVS</sequence>
<gene>
    <name evidence="3" type="ORF">ACIA8P_35630</name>
</gene>
<keyword evidence="2" id="KW-0472">Membrane</keyword>
<evidence type="ECO:0000256" key="1">
    <source>
        <dbReference type="SAM" id="MobiDB-lite"/>
    </source>
</evidence>
<keyword evidence="4" id="KW-1185">Reference proteome</keyword>
<keyword evidence="2" id="KW-1133">Transmembrane helix</keyword>
<proteinExistence type="predicted"/>
<dbReference type="Proteomes" id="UP001612415">
    <property type="component" value="Unassembled WGS sequence"/>
</dbReference>
<organism evidence="3 4">
    <name type="scientific">Streptomyces cellulosae</name>
    <dbReference type="NCBI Taxonomy" id="1968"/>
    <lineage>
        <taxon>Bacteria</taxon>
        <taxon>Bacillati</taxon>
        <taxon>Actinomycetota</taxon>
        <taxon>Actinomycetes</taxon>
        <taxon>Kitasatosporales</taxon>
        <taxon>Streptomycetaceae</taxon>
        <taxon>Streptomyces</taxon>
    </lineage>
</organism>
<feature type="region of interest" description="Disordered" evidence="1">
    <location>
        <begin position="1"/>
        <end position="33"/>
    </location>
</feature>
<accession>A0ABW7YBX6</accession>
<dbReference type="RefSeq" id="WP_398660318.1">
    <property type="nucleotide sequence ID" value="NZ_JBITDC010000017.1"/>
</dbReference>
<protein>
    <submittedName>
        <fullName evidence="3">Uncharacterized protein</fullName>
    </submittedName>
</protein>
<name>A0ABW7YBX6_STRCE</name>
<evidence type="ECO:0000313" key="3">
    <source>
        <dbReference type="EMBL" id="MFI5679901.1"/>
    </source>
</evidence>
<dbReference type="EMBL" id="JBITDC010000017">
    <property type="protein sequence ID" value="MFI5679901.1"/>
    <property type="molecule type" value="Genomic_DNA"/>
</dbReference>
<reference evidence="3 4" key="1">
    <citation type="submission" date="2024-10" db="EMBL/GenBank/DDBJ databases">
        <title>The Natural Products Discovery Center: Release of the First 8490 Sequenced Strains for Exploring Actinobacteria Biosynthetic Diversity.</title>
        <authorList>
            <person name="Kalkreuter E."/>
            <person name="Kautsar S.A."/>
            <person name="Yang D."/>
            <person name="Bader C.D."/>
            <person name="Teijaro C.N."/>
            <person name="Fluegel L."/>
            <person name="Davis C.M."/>
            <person name="Simpson J.R."/>
            <person name="Lauterbach L."/>
            <person name="Steele A.D."/>
            <person name="Gui C."/>
            <person name="Meng S."/>
            <person name="Li G."/>
            <person name="Viehrig K."/>
            <person name="Ye F."/>
            <person name="Su P."/>
            <person name="Kiefer A.F."/>
            <person name="Nichols A."/>
            <person name="Cepeda A.J."/>
            <person name="Yan W."/>
            <person name="Fan B."/>
            <person name="Jiang Y."/>
            <person name="Adhikari A."/>
            <person name="Zheng C.-J."/>
            <person name="Schuster L."/>
            <person name="Cowan T.M."/>
            <person name="Smanski M.J."/>
            <person name="Chevrette M.G."/>
            <person name="De Carvalho L.P.S."/>
            <person name="Shen B."/>
        </authorList>
    </citation>
    <scope>NUCLEOTIDE SEQUENCE [LARGE SCALE GENOMIC DNA]</scope>
    <source>
        <strain evidence="3 4">NPDC051599</strain>
    </source>
</reference>
<evidence type="ECO:0000256" key="2">
    <source>
        <dbReference type="SAM" id="Phobius"/>
    </source>
</evidence>
<comment type="caution">
    <text evidence="3">The sequence shown here is derived from an EMBL/GenBank/DDBJ whole genome shotgun (WGS) entry which is preliminary data.</text>
</comment>